<dbReference type="RefSeq" id="WP_021801736.1">
    <property type="nucleotide sequence ID" value="NZ_KI273145.1"/>
</dbReference>
<dbReference type="eggNOG" id="COG0561">
    <property type="taxonomic scope" value="Bacteria"/>
</dbReference>
<dbReference type="PATRIC" id="fig|1294142.3.peg.1764"/>
<dbReference type="Proteomes" id="UP000016721">
    <property type="component" value="Unassembled WGS sequence"/>
</dbReference>
<sequence length="287" mass="32258">MSDIKVIIMDVDGTLTNSEKKITEKTKNALIRAQEEGVILVLASGRPTSGLMDYAKELKMDEHHGLLVSFNGAKVVECQTNKLLFNEAMSVKEGQAVLEHMKKFDVKPMIDKDDYLFVNDVYNCNVQYKDKPFNVIQYESRGGKFKLCEKDDLAAFADYPLNKILTAGDPEYLKENYEEMMEPFKDTLSCMFTGPFYFEFTAKGIDKAKALDTVLIPMGYKKEEMIAFGDGHNDASMVKYAGIGIAMANAVEDLKEIADEVTLSNEDDGIAYALSKYFEDLDLNRAI</sequence>
<comment type="caution">
    <text evidence="1">The sequence shown here is derived from an EMBL/GenBank/DDBJ whole genome shotgun (WGS) entry which is preliminary data.</text>
</comment>
<dbReference type="SUPFAM" id="SSF56784">
    <property type="entry name" value="HAD-like"/>
    <property type="match status" value="1"/>
</dbReference>
<dbReference type="InterPro" id="IPR000150">
    <property type="entry name" value="Cof"/>
</dbReference>
<dbReference type="GO" id="GO:0000287">
    <property type="term" value="F:magnesium ion binding"/>
    <property type="evidence" value="ECO:0007669"/>
    <property type="project" value="TreeGrafter"/>
</dbReference>
<dbReference type="STRING" id="1294142.CINTURNW_1733"/>
<organism evidence="1 2">
    <name type="scientific">Clostridium intestinale URNW</name>
    <dbReference type="NCBI Taxonomy" id="1294142"/>
    <lineage>
        <taxon>Bacteria</taxon>
        <taxon>Bacillati</taxon>
        <taxon>Bacillota</taxon>
        <taxon>Clostridia</taxon>
        <taxon>Eubacteriales</taxon>
        <taxon>Clostridiaceae</taxon>
        <taxon>Clostridium</taxon>
    </lineage>
</organism>
<evidence type="ECO:0000313" key="2">
    <source>
        <dbReference type="Proteomes" id="UP000016721"/>
    </source>
</evidence>
<dbReference type="PANTHER" id="PTHR10000:SF8">
    <property type="entry name" value="HAD SUPERFAMILY HYDROLASE-LIKE, TYPE 3"/>
    <property type="match status" value="1"/>
</dbReference>
<evidence type="ECO:0000313" key="1">
    <source>
        <dbReference type="EMBL" id="ERK30305.1"/>
    </source>
</evidence>
<accession>U2PV33</accession>
<gene>
    <name evidence="1" type="ORF">CINTURNW_1733</name>
</gene>
<dbReference type="OrthoDB" id="9781413at2"/>
<dbReference type="Gene3D" id="3.30.1240.10">
    <property type="match status" value="1"/>
</dbReference>
<keyword evidence="2" id="KW-1185">Reference proteome</keyword>
<dbReference type="Gene3D" id="3.40.50.1000">
    <property type="entry name" value="HAD superfamily/HAD-like"/>
    <property type="match status" value="1"/>
</dbReference>
<dbReference type="Pfam" id="PF08282">
    <property type="entry name" value="Hydrolase_3"/>
    <property type="match status" value="1"/>
</dbReference>
<dbReference type="InterPro" id="IPR006379">
    <property type="entry name" value="HAD-SF_hydro_IIB"/>
</dbReference>
<reference evidence="1 2" key="1">
    <citation type="journal article" date="2013" name="Genome Announc.">
        <title>Draft Genome Sequence of the Hydrogen- and Ethanol-Producing Bacterium Clostridium intestinale Strain URNW.</title>
        <authorList>
            <person name="Lal S."/>
            <person name="Ramachandran U."/>
            <person name="Zhang X."/>
            <person name="Sparling R."/>
            <person name="Levin D.B."/>
        </authorList>
    </citation>
    <scope>NUCLEOTIDE SEQUENCE [LARGE SCALE GENOMIC DNA]</scope>
    <source>
        <strain evidence="1 2">URNW</strain>
    </source>
</reference>
<dbReference type="CDD" id="cd07516">
    <property type="entry name" value="HAD_Pase"/>
    <property type="match status" value="1"/>
</dbReference>
<dbReference type="PANTHER" id="PTHR10000">
    <property type="entry name" value="PHOSPHOSERINE PHOSPHATASE"/>
    <property type="match status" value="1"/>
</dbReference>
<dbReference type="NCBIfam" id="TIGR00099">
    <property type="entry name" value="Cof-subfamily"/>
    <property type="match status" value="1"/>
</dbReference>
<protein>
    <submittedName>
        <fullName evidence="1">Cof family hydrolase</fullName>
    </submittedName>
</protein>
<dbReference type="InterPro" id="IPR036412">
    <property type="entry name" value="HAD-like_sf"/>
</dbReference>
<dbReference type="NCBIfam" id="TIGR01484">
    <property type="entry name" value="HAD-SF-IIB"/>
    <property type="match status" value="1"/>
</dbReference>
<dbReference type="SFLD" id="SFLDG01144">
    <property type="entry name" value="C2.B.4:_PGP_Like"/>
    <property type="match status" value="1"/>
</dbReference>
<keyword evidence="1" id="KW-0378">Hydrolase</keyword>
<dbReference type="GO" id="GO:0016791">
    <property type="term" value="F:phosphatase activity"/>
    <property type="evidence" value="ECO:0007669"/>
    <property type="project" value="TreeGrafter"/>
</dbReference>
<dbReference type="SFLD" id="SFLDG01140">
    <property type="entry name" value="C2.B:_Phosphomannomutase_and_P"/>
    <property type="match status" value="1"/>
</dbReference>
<dbReference type="SFLD" id="SFLDS00003">
    <property type="entry name" value="Haloacid_Dehalogenase"/>
    <property type="match status" value="1"/>
</dbReference>
<dbReference type="HOGENOM" id="CLU_044146_0_1_9"/>
<proteinExistence type="predicted"/>
<name>U2PV33_9CLOT</name>
<dbReference type="AlphaFoldDB" id="U2PV33"/>
<dbReference type="GO" id="GO:0005829">
    <property type="term" value="C:cytosol"/>
    <property type="evidence" value="ECO:0007669"/>
    <property type="project" value="TreeGrafter"/>
</dbReference>
<dbReference type="InterPro" id="IPR023214">
    <property type="entry name" value="HAD_sf"/>
</dbReference>
<dbReference type="EMBL" id="APJA01000012">
    <property type="protein sequence ID" value="ERK30305.1"/>
    <property type="molecule type" value="Genomic_DNA"/>
</dbReference>